<feature type="transmembrane region" description="Helical" evidence="2">
    <location>
        <begin position="117"/>
        <end position="143"/>
    </location>
</feature>
<proteinExistence type="predicted"/>
<evidence type="ECO:0000313" key="3">
    <source>
        <dbReference type="EMBL" id="EYT49620.1"/>
    </source>
</evidence>
<dbReference type="RefSeq" id="WP_017824983.1">
    <property type="nucleotide sequence ID" value="NZ_KB403093.1"/>
</dbReference>
<evidence type="ECO:0000313" key="4">
    <source>
        <dbReference type="Proteomes" id="UP000019754"/>
    </source>
</evidence>
<feature type="compositionally biased region" description="Low complexity" evidence="1">
    <location>
        <begin position="17"/>
        <end position="29"/>
    </location>
</feature>
<name>A0A022KY22_9MICO</name>
<feature type="compositionally biased region" description="Polar residues" evidence="1">
    <location>
        <begin position="42"/>
        <end position="67"/>
    </location>
</feature>
<dbReference type="AlphaFoldDB" id="A0A022KY22"/>
<accession>A0A022KY22</accession>
<dbReference type="HOGENOM" id="CLU_982351_0_0_11"/>
<keyword evidence="4" id="KW-1185">Reference proteome</keyword>
<dbReference type="OrthoDB" id="4794493at2"/>
<keyword evidence="2" id="KW-1133">Transmembrane helix</keyword>
<reference evidence="3 4" key="1">
    <citation type="journal article" date="2013" name="Genome Announc.">
        <title>Draft genome sequence of an Actinobacterium, Brachybacterium muris strain UCD-AY4.</title>
        <authorList>
            <person name="Lo J.R."/>
            <person name="Lang J.M."/>
            <person name="Darling A.E."/>
            <person name="Eisen J.A."/>
            <person name="Coil D.A."/>
        </authorList>
    </citation>
    <scope>NUCLEOTIDE SEQUENCE [LARGE SCALE GENOMIC DNA]</scope>
    <source>
        <strain evidence="3 4">UCD-AY4</strain>
    </source>
</reference>
<feature type="transmembrane region" description="Helical" evidence="2">
    <location>
        <begin position="254"/>
        <end position="279"/>
    </location>
</feature>
<dbReference type="STRING" id="1249481.D641_0107250"/>
<keyword evidence="2" id="KW-0812">Transmembrane</keyword>
<feature type="compositionally biased region" description="Gly residues" evidence="1">
    <location>
        <begin position="71"/>
        <end position="87"/>
    </location>
</feature>
<evidence type="ECO:0000256" key="2">
    <source>
        <dbReference type="SAM" id="Phobius"/>
    </source>
</evidence>
<dbReference type="Proteomes" id="UP000019754">
    <property type="component" value="Unassembled WGS sequence"/>
</dbReference>
<comment type="caution">
    <text evidence="3">The sequence shown here is derived from an EMBL/GenBank/DDBJ whole genome shotgun (WGS) entry which is preliminary data.</text>
</comment>
<gene>
    <name evidence="3" type="ORF">D641_0107250</name>
</gene>
<feature type="region of interest" description="Disordered" evidence="1">
    <location>
        <begin position="1"/>
        <end position="111"/>
    </location>
</feature>
<evidence type="ECO:0000256" key="1">
    <source>
        <dbReference type="SAM" id="MobiDB-lite"/>
    </source>
</evidence>
<keyword evidence="2" id="KW-0472">Membrane</keyword>
<dbReference type="EMBL" id="AORC01000008">
    <property type="protein sequence ID" value="EYT49620.1"/>
    <property type="molecule type" value="Genomic_DNA"/>
</dbReference>
<organism evidence="3 4">
    <name type="scientific">Brachybacterium muris UCD-AY4</name>
    <dbReference type="NCBI Taxonomy" id="1249481"/>
    <lineage>
        <taxon>Bacteria</taxon>
        <taxon>Bacillati</taxon>
        <taxon>Actinomycetota</taxon>
        <taxon>Actinomycetes</taxon>
        <taxon>Micrococcales</taxon>
        <taxon>Dermabacteraceae</taxon>
        <taxon>Brachybacterium</taxon>
    </lineage>
</organism>
<protein>
    <submittedName>
        <fullName evidence="3">Uncharacterized protein</fullName>
    </submittedName>
</protein>
<sequence>MSERDGTSGGSRRPTYGLPGPLPGSEGPAPQDPYADAGGSPQDGSQQYGAQQHDSQQYGAQPGSSAHPSQGGSGYGTPGYGTPGQGAPGHDAPAYGPGGQQGPVGYAQPPKKRRRGIIPLVIGLVLLVVVAPLVTIGGLVWAFGSLASDTMTGPEVLNGGSGEVSIAANEMIIVYVPSEDAADTTCTAESTGQSNDVVVTPTSGTVTLGDGQSYEQTIGVAALADSTVTVSCEGTDAPAYLGPYSLFGIAGPMLIGPAIGVLAGLVGLVLVIVGIVKLVRSRN</sequence>